<protein>
    <submittedName>
        <fullName evidence="2">Uncharacterized protein</fullName>
    </submittedName>
</protein>
<dbReference type="EMBL" id="JAHHHV010000004">
    <property type="protein sequence ID" value="MBW4464040.1"/>
    <property type="molecule type" value="Genomic_DNA"/>
</dbReference>
<comment type="caution">
    <text evidence="2">The sequence shown here is derived from an EMBL/GenBank/DDBJ whole genome shotgun (WGS) entry which is preliminary data.</text>
</comment>
<evidence type="ECO:0000313" key="3">
    <source>
        <dbReference type="Proteomes" id="UP000707356"/>
    </source>
</evidence>
<evidence type="ECO:0000256" key="1">
    <source>
        <dbReference type="SAM" id="MobiDB-lite"/>
    </source>
</evidence>
<reference evidence="2" key="2">
    <citation type="journal article" date="2022" name="Microbiol. Resour. Announc.">
        <title>Metagenome Sequencing to Explore Phylogenomics of Terrestrial Cyanobacteria.</title>
        <authorList>
            <person name="Ward R.D."/>
            <person name="Stajich J.E."/>
            <person name="Johansen J.R."/>
            <person name="Huntemann M."/>
            <person name="Clum A."/>
            <person name="Foster B."/>
            <person name="Foster B."/>
            <person name="Roux S."/>
            <person name="Palaniappan K."/>
            <person name="Varghese N."/>
            <person name="Mukherjee S."/>
            <person name="Reddy T.B.K."/>
            <person name="Daum C."/>
            <person name="Copeland A."/>
            <person name="Chen I.A."/>
            <person name="Ivanova N.N."/>
            <person name="Kyrpides N.C."/>
            <person name="Shapiro N."/>
            <person name="Eloe-Fadrosh E.A."/>
            <person name="Pietrasiak N."/>
        </authorList>
    </citation>
    <scope>NUCLEOTIDE SEQUENCE</scope>
    <source>
        <strain evidence="2">GSE-TBD4-15B</strain>
    </source>
</reference>
<feature type="region of interest" description="Disordered" evidence="1">
    <location>
        <begin position="74"/>
        <end position="97"/>
    </location>
</feature>
<organism evidence="2 3">
    <name type="scientific">Pegethrix bostrychoides GSE-TBD4-15B</name>
    <dbReference type="NCBI Taxonomy" id="2839662"/>
    <lineage>
        <taxon>Bacteria</taxon>
        <taxon>Bacillati</taxon>
        <taxon>Cyanobacteriota</taxon>
        <taxon>Cyanophyceae</taxon>
        <taxon>Oculatellales</taxon>
        <taxon>Oculatellaceae</taxon>
        <taxon>Pegethrix</taxon>
    </lineage>
</organism>
<accession>A0A951U2Z5</accession>
<gene>
    <name evidence="2" type="ORF">KME07_01195</name>
</gene>
<reference evidence="2" key="1">
    <citation type="submission" date="2021-05" db="EMBL/GenBank/DDBJ databases">
        <authorList>
            <person name="Pietrasiak N."/>
            <person name="Ward R."/>
            <person name="Stajich J.E."/>
            <person name="Kurbessoian T."/>
        </authorList>
    </citation>
    <scope>NUCLEOTIDE SEQUENCE</scope>
    <source>
        <strain evidence="2">GSE-TBD4-15B</strain>
    </source>
</reference>
<sequence>MPQQRKLNVTSGRLLQSAGYDCTCSDVWNVVGCRVYTLSAEPAETKLARGERCNSASTRSRQWHIANLDQSAVAGEASASSTASDRPFQRRVRTEIR</sequence>
<proteinExistence type="predicted"/>
<dbReference type="Proteomes" id="UP000707356">
    <property type="component" value="Unassembled WGS sequence"/>
</dbReference>
<dbReference type="AlphaFoldDB" id="A0A951U2Z5"/>
<evidence type="ECO:0000313" key="2">
    <source>
        <dbReference type="EMBL" id="MBW4464040.1"/>
    </source>
</evidence>
<name>A0A951U2Z5_9CYAN</name>